<organism evidence="13 14">
    <name type="scientific">Cafeteria roenbergensis</name>
    <name type="common">Marine flagellate</name>
    <dbReference type="NCBI Taxonomy" id="33653"/>
    <lineage>
        <taxon>Eukaryota</taxon>
        <taxon>Sar</taxon>
        <taxon>Stramenopiles</taxon>
        <taxon>Bigyra</taxon>
        <taxon>Opalozoa</taxon>
        <taxon>Bicosoecida</taxon>
        <taxon>Cafeteriaceae</taxon>
        <taxon>Cafeteria</taxon>
    </lineage>
</organism>
<proteinExistence type="inferred from homology"/>
<keyword evidence="12" id="KW-0732">Signal</keyword>
<dbReference type="GO" id="GO:0005737">
    <property type="term" value="C:cytoplasm"/>
    <property type="evidence" value="ECO:0007669"/>
    <property type="project" value="UniProtKB-SubCell"/>
</dbReference>
<dbReference type="PIRSF" id="PIRSF001365">
    <property type="entry name" value="DHDPS"/>
    <property type="match status" value="1"/>
</dbReference>
<gene>
    <name evidence="13" type="ORF">FNF29_01503</name>
</gene>
<evidence type="ECO:0000256" key="8">
    <source>
        <dbReference type="ARBA" id="ARBA00044906"/>
    </source>
</evidence>
<evidence type="ECO:0000256" key="5">
    <source>
        <dbReference type="ARBA" id="ARBA00022490"/>
    </source>
</evidence>
<feature type="chain" id="PRO_5023054905" description="N-acetylneuraminate lyase" evidence="12">
    <location>
        <begin position="21"/>
        <end position="341"/>
    </location>
</feature>
<evidence type="ECO:0000256" key="2">
    <source>
        <dbReference type="ARBA" id="ARBA00004878"/>
    </source>
</evidence>
<sequence length="341" mass="36198">MRLAFAAVAIAAACLQGADAIMPYTPITGLVAAVYTPFDEQLALDTSVVVKQAAYLNATGVHHVLVAGTTGESVKLTVAERKQLAEAWAAVAPTYGINLFIHVGANAMADAQELARHAASIKAAGLVAMSSTYFRPSSVDALVSQLADIFGAAPLLPAWYYHIPSMTGDNYFRGFDMHALLVADITDGETSLPTLRPRIPNLVGIKFTDYDLYTFKRCIDFNGGEFNLLYGRDEQLLGAAAMGAEGAVGSTYNFAGVWGNAVFAEFKSGNISKAREYQRSIVNLVAIYGKAEYAGTDPGKEIMNQLGVPVGPPRGPAKPMTADQITQLRADMKAVGLIPVA</sequence>
<dbReference type="Gene3D" id="3.20.20.70">
    <property type="entry name" value="Aldolase class I"/>
    <property type="match status" value="1"/>
</dbReference>
<evidence type="ECO:0000256" key="1">
    <source>
        <dbReference type="ARBA" id="ARBA00004496"/>
    </source>
</evidence>
<evidence type="ECO:0000256" key="6">
    <source>
        <dbReference type="ARBA" id="ARBA00023239"/>
    </source>
</evidence>
<evidence type="ECO:0000256" key="10">
    <source>
        <dbReference type="PIRSR" id="PIRSR001365-1"/>
    </source>
</evidence>
<feature type="signal peptide" evidence="12">
    <location>
        <begin position="1"/>
        <end position="20"/>
    </location>
</feature>
<dbReference type="Pfam" id="PF00701">
    <property type="entry name" value="DHDPS"/>
    <property type="match status" value="1"/>
</dbReference>
<feature type="binding site" evidence="11">
    <location>
        <position position="70"/>
    </location>
    <ligand>
        <name>pyruvate</name>
        <dbReference type="ChEBI" id="CHEBI:15361"/>
    </ligand>
</feature>
<dbReference type="PANTHER" id="PTHR12128">
    <property type="entry name" value="DIHYDRODIPICOLINATE SYNTHASE"/>
    <property type="match status" value="1"/>
</dbReference>
<dbReference type="EMBL" id="VLTN01000006">
    <property type="protein sequence ID" value="KAA0155586.1"/>
    <property type="molecule type" value="Genomic_DNA"/>
</dbReference>
<dbReference type="Proteomes" id="UP000323011">
    <property type="component" value="Unassembled WGS sequence"/>
</dbReference>
<keyword evidence="7" id="KW-0119">Carbohydrate metabolism</keyword>
<evidence type="ECO:0000313" key="14">
    <source>
        <dbReference type="Proteomes" id="UP000323011"/>
    </source>
</evidence>
<evidence type="ECO:0000256" key="7">
    <source>
        <dbReference type="ARBA" id="ARBA00023277"/>
    </source>
</evidence>
<dbReference type="PANTHER" id="PTHR12128:SF21">
    <property type="entry name" value="N-ACETYLNEURAMINATE LYASE"/>
    <property type="match status" value="1"/>
</dbReference>
<protein>
    <recommendedName>
        <fullName evidence="4">N-acetylneuraminate lyase</fullName>
        <ecNumber evidence="4">4.1.3.3</ecNumber>
    </recommendedName>
</protein>
<feature type="binding site" evidence="11">
    <location>
        <position position="248"/>
    </location>
    <ligand>
        <name>pyruvate</name>
        <dbReference type="ChEBI" id="CHEBI:15361"/>
    </ligand>
</feature>
<dbReference type="SUPFAM" id="SSF51569">
    <property type="entry name" value="Aldolase"/>
    <property type="match status" value="1"/>
</dbReference>
<evidence type="ECO:0000256" key="4">
    <source>
        <dbReference type="ARBA" id="ARBA00012911"/>
    </source>
</evidence>
<evidence type="ECO:0000256" key="9">
    <source>
        <dbReference type="PIRNR" id="PIRNR001365"/>
    </source>
</evidence>
<keyword evidence="14" id="KW-1185">Reference proteome</keyword>
<comment type="caution">
    <text evidence="13">The sequence shown here is derived from an EMBL/GenBank/DDBJ whole genome shotgun (WGS) entry which is preliminary data.</text>
</comment>
<dbReference type="SMART" id="SM01130">
    <property type="entry name" value="DHDPS"/>
    <property type="match status" value="1"/>
</dbReference>
<keyword evidence="6 9" id="KW-0456">Lyase</keyword>
<dbReference type="InterPro" id="IPR013785">
    <property type="entry name" value="Aldolase_TIM"/>
</dbReference>
<accession>A0A5A8CRB1</accession>
<evidence type="ECO:0000313" key="13">
    <source>
        <dbReference type="EMBL" id="KAA0155586.1"/>
    </source>
</evidence>
<dbReference type="PRINTS" id="PR00146">
    <property type="entry name" value="DHPICSNTHASE"/>
</dbReference>
<comment type="pathway">
    <text evidence="2">Amino-sugar metabolism; N-acetylneuraminate degradation.</text>
</comment>
<dbReference type="AlphaFoldDB" id="A0A5A8CRB1"/>
<dbReference type="OMA" id="CENIGTA"/>
<feature type="active site" description="Schiff-base intermediate with substrate" evidence="10">
    <location>
        <position position="206"/>
    </location>
</feature>
<evidence type="ECO:0000256" key="11">
    <source>
        <dbReference type="PIRSR" id="PIRSR001365-2"/>
    </source>
</evidence>
<reference evidence="13 14" key="1">
    <citation type="submission" date="2019-07" db="EMBL/GenBank/DDBJ databases">
        <title>Genomes of Cafeteria roenbergensis.</title>
        <authorList>
            <person name="Fischer M.G."/>
            <person name="Hackl T."/>
            <person name="Roman M."/>
        </authorList>
    </citation>
    <scope>NUCLEOTIDE SEQUENCE [LARGE SCALE GENOMIC DNA]</scope>
    <source>
        <strain evidence="13 14">BVI</strain>
    </source>
</reference>
<feature type="active site" description="Schiff-base intermediate with substrate" evidence="10">
    <location>
        <position position="161"/>
    </location>
</feature>
<dbReference type="GO" id="GO:0008747">
    <property type="term" value="F:N-acetylneuraminate lyase activity"/>
    <property type="evidence" value="ECO:0007669"/>
    <property type="project" value="UniProtKB-EC"/>
</dbReference>
<keyword evidence="5" id="KW-0963">Cytoplasm</keyword>
<comment type="subcellular location">
    <subcellularLocation>
        <location evidence="1">Cytoplasm</location>
    </subcellularLocation>
</comment>
<dbReference type="InterPro" id="IPR002220">
    <property type="entry name" value="DapA-like"/>
</dbReference>
<evidence type="ECO:0000256" key="3">
    <source>
        <dbReference type="ARBA" id="ARBA00006324"/>
    </source>
</evidence>
<evidence type="ECO:0000256" key="12">
    <source>
        <dbReference type="SAM" id="SignalP"/>
    </source>
</evidence>
<name>A0A5A8CRB1_CAFRO</name>
<dbReference type="EC" id="4.1.3.3" evidence="4"/>
<comment type="similarity">
    <text evidence="3">Belongs to the DapA family. NanA subfamily.</text>
</comment>
<comment type="catalytic activity">
    <reaction evidence="8">
        <text>aceneuramate = aldehydo-N-acetyl-D-mannosamine + pyruvate</text>
        <dbReference type="Rhea" id="RHEA:23296"/>
        <dbReference type="ChEBI" id="CHEBI:15361"/>
        <dbReference type="ChEBI" id="CHEBI:17122"/>
        <dbReference type="ChEBI" id="CHEBI:173083"/>
        <dbReference type="EC" id="4.1.3.3"/>
    </reaction>
</comment>